<dbReference type="PANTHER" id="PTHR48100">
    <property type="entry name" value="BROAD-SPECIFICITY PHOSPHATASE YOR283W-RELATED"/>
    <property type="match status" value="1"/>
</dbReference>
<dbReference type="InterPro" id="IPR013078">
    <property type="entry name" value="His_Pase_superF_clade-1"/>
</dbReference>
<dbReference type="Pfam" id="PF00300">
    <property type="entry name" value="His_Phos_1"/>
    <property type="match status" value="1"/>
</dbReference>
<name>A0A812LGP2_9DINO</name>
<gene>
    <name evidence="3" type="primary">gpmB</name>
    <name evidence="3" type="ORF">SNAT2548_LOCUS11231</name>
</gene>
<evidence type="ECO:0000313" key="4">
    <source>
        <dbReference type="Proteomes" id="UP000604046"/>
    </source>
</evidence>
<feature type="binding site" evidence="2">
    <location>
        <position position="78"/>
    </location>
    <ligand>
        <name>substrate</name>
    </ligand>
</feature>
<feature type="active site" description="Proton donor/acceptor" evidence="1">
    <location>
        <position position="102"/>
    </location>
</feature>
<dbReference type="InterPro" id="IPR050275">
    <property type="entry name" value="PGM_Phosphatase"/>
</dbReference>
<dbReference type="AlphaFoldDB" id="A0A812LGP2"/>
<organism evidence="3 4">
    <name type="scientific">Symbiodinium natans</name>
    <dbReference type="NCBI Taxonomy" id="878477"/>
    <lineage>
        <taxon>Eukaryota</taxon>
        <taxon>Sar</taxon>
        <taxon>Alveolata</taxon>
        <taxon>Dinophyceae</taxon>
        <taxon>Suessiales</taxon>
        <taxon>Symbiodiniaceae</taxon>
        <taxon>Symbiodinium</taxon>
    </lineage>
</organism>
<dbReference type="CDD" id="cd07067">
    <property type="entry name" value="HP_PGM_like"/>
    <property type="match status" value="1"/>
</dbReference>
<evidence type="ECO:0000256" key="2">
    <source>
        <dbReference type="PIRSR" id="PIRSR613078-2"/>
    </source>
</evidence>
<keyword evidence="4" id="KW-1185">Reference proteome</keyword>
<dbReference type="Gene3D" id="3.40.50.1240">
    <property type="entry name" value="Phosphoglycerate mutase-like"/>
    <property type="match status" value="1"/>
</dbReference>
<evidence type="ECO:0000256" key="1">
    <source>
        <dbReference type="PIRSR" id="PIRSR613078-1"/>
    </source>
</evidence>
<evidence type="ECO:0000313" key="3">
    <source>
        <dbReference type="EMBL" id="CAE7243135.1"/>
    </source>
</evidence>
<proteinExistence type="predicted"/>
<feature type="binding site" evidence="2">
    <location>
        <begin position="26"/>
        <end position="33"/>
    </location>
    <ligand>
        <name>substrate</name>
    </ligand>
</feature>
<dbReference type="EMBL" id="CAJNDS010000998">
    <property type="protein sequence ID" value="CAE7243135.1"/>
    <property type="molecule type" value="Genomic_DNA"/>
</dbReference>
<dbReference type="InterPro" id="IPR029033">
    <property type="entry name" value="His_PPase_superfam"/>
</dbReference>
<dbReference type="SMART" id="SM00855">
    <property type="entry name" value="PGAM"/>
    <property type="match status" value="1"/>
</dbReference>
<comment type="caution">
    <text evidence="3">The sequence shown here is derived from an EMBL/GenBank/DDBJ whole genome shotgun (WGS) entry which is preliminary data.</text>
</comment>
<sequence length="229" mass="25615">MKRPADTQPSSPEKRGEKSIHIYMCRHGTTTWNLAKRWQGEQDTELAPEGIAQAEATGKTLAARISSCSGIYTSDLKRAKATAEIYAKELACDVTVEPRLREPSLGKFEGMVKSDIYSQYADLFKRMAELSQVERLDEAYFEGLETPAQTSSRAEAAAADVFRDLPDGATVLFVTHSKVLEAVLAKVFNKFYEGVETTPGAFFHWTYRAASNELTHLHKIDCHDFQVEQ</sequence>
<dbReference type="GO" id="GO:0016791">
    <property type="term" value="F:phosphatase activity"/>
    <property type="evidence" value="ECO:0007669"/>
    <property type="project" value="TreeGrafter"/>
</dbReference>
<feature type="binding site" evidence="2">
    <location>
        <position position="113"/>
    </location>
    <ligand>
        <name>substrate</name>
    </ligand>
</feature>
<feature type="active site" description="Tele-phosphohistidine intermediate" evidence="1">
    <location>
        <position position="27"/>
    </location>
</feature>
<protein>
    <submittedName>
        <fullName evidence="3">GpmB protein</fullName>
    </submittedName>
</protein>
<accession>A0A812LGP2</accession>
<dbReference type="SUPFAM" id="SSF53254">
    <property type="entry name" value="Phosphoglycerate mutase-like"/>
    <property type="match status" value="1"/>
</dbReference>
<dbReference type="OrthoDB" id="354304at2759"/>
<reference evidence="3" key="1">
    <citation type="submission" date="2021-02" db="EMBL/GenBank/DDBJ databases">
        <authorList>
            <person name="Dougan E. K."/>
            <person name="Rhodes N."/>
            <person name="Thang M."/>
            <person name="Chan C."/>
        </authorList>
    </citation>
    <scope>NUCLEOTIDE SEQUENCE</scope>
</reference>
<dbReference type="Proteomes" id="UP000604046">
    <property type="component" value="Unassembled WGS sequence"/>
</dbReference>